<proteinExistence type="predicted"/>
<dbReference type="Pfam" id="PF19575">
    <property type="entry name" value="HTH_58"/>
    <property type="match status" value="1"/>
</dbReference>
<keyword evidence="4" id="KW-1185">Reference proteome</keyword>
<dbReference type="EMBL" id="CP109071">
    <property type="protein sequence ID" value="WSA34562.1"/>
    <property type="molecule type" value="Genomic_DNA"/>
</dbReference>
<evidence type="ECO:0000313" key="4">
    <source>
        <dbReference type="Proteomes" id="UP001334804"/>
    </source>
</evidence>
<feature type="region of interest" description="Disordered" evidence="1">
    <location>
        <begin position="45"/>
        <end position="75"/>
    </location>
</feature>
<reference evidence="3 4" key="1">
    <citation type="submission" date="2022-10" db="EMBL/GenBank/DDBJ databases">
        <title>The complete genomes of actinobacterial strains from the NBC collection.</title>
        <authorList>
            <person name="Joergensen T.S."/>
            <person name="Alvarez Arevalo M."/>
            <person name="Sterndorff E.B."/>
            <person name="Faurdal D."/>
            <person name="Vuksanovic O."/>
            <person name="Mourched A.-S."/>
            <person name="Charusanti P."/>
            <person name="Shaw S."/>
            <person name="Blin K."/>
            <person name="Weber T."/>
        </authorList>
    </citation>
    <scope>NUCLEOTIDE SEQUENCE [LARGE SCALE GENOMIC DNA]</scope>
    <source>
        <strain evidence="3 4">NBC 01809</strain>
    </source>
</reference>
<evidence type="ECO:0000256" key="1">
    <source>
        <dbReference type="SAM" id="MobiDB-lite"/>
    </source>
</evidence>
<gene>
    <name evidence="3" type="ORF">OIE14_11210</name>
</gene>
<evidence type="ECO:0000259" key="2">
    <source>
        <dbReference type="Pfam" id="PF19575"/>
    </source>
</evidence>
<accession>A0ABZ1EK04</accession>
<evidence type="ECO:0000313" key="3">
    <source>
        <dbReference type="EMBL" id="WSA34562.1"/>
    </source>
</evidence>
<dbReference type="Gene3D" id="1.10.10.60">
    <property type="entry name" value="Homeodomain-like"/>
    <property type="match status" value="1"/>
</dbReference>
<dbReference type="Proteomes" id="UP001334804">
    <property type="component" value="Chromosome"/>
</dbReference>
<protein>
    <recommendedName>
        <fullName evidence="2">Helix-turn-helix domain-containing protein</fullName>
    </recommendedName>
</protein>
<sequence>MSPRRIDLPAAEIANRYREGESIPELAAAYQTSTSTIWGRLQEQGVQMRGAADSNRRRTFPGQSPRPEPPGTTQRQISVRFPAAEWQEIEAVALQEGLVEKSTGRPVLGLAVRMLAMEALAARQRRR</sequence>
<name>A0ABZ1EK04_9ACTN</name>
<dbReference type="InterPro" id="IPR045745">
    <property type="entry name" value="HTH_58_Actinobacteria-type"/>
</dbReference>
<organism evidence="3 4">
    <name type="scientific">Micromonospora peucetia</name>
    <dbReference type="NCBI Taxonomy" id="47871"/>
    <lineage>
        <taxon>Bacteria</taxon>
        <taxon>Bacillati</taxon>
        <taxon>Actinomycetota</taxon>
        <taxon>Actinomycetes</taxon>
        <taxon>Micromonosporales</taxon>
        <taxon>Micromonosporaceae</taxon>
        <taxon>Micromonospora</taxon>
    </lineage>
</organism>
<dbReference type="RefSeq" id="WP_326564568.1">
    <property type="nucleotide sequence ID" value="NZ_CP109071.1"/>
</dbReference>
<feature type="domain" description="Helix-turn-helix" evidence="2">
    <location>
        <begin position="10"/>
        <end position="54"/>
    </location>
</feature>